<dbReference type="InterPro" id="IPR032711">
    <property type="entry name" value="SoxY"/>
</dbReference>
<organism evidence="2 3">
    <name type="scientific">Methylobacillus methanolivorans</name>
    <dbReference type="NCBI Taxonomy" id="1848927"/>
    <lineage>
        <taxon>Bacteria</taxon>
        <taxon>Pseudomonadati</taxon>
        <taxon>Pseudomonadota</taxon>
        <taxon>Betaproteobacteria</taxon>
        <taxon>Nitrosomonadales</taxon>
        <taxon>Methylophilaceae</taxon>
        <taxon>Methylobacillus</taxon>
    </lineage>
</organism>
<reference evidence="2 3" key="1">
    <citation type="submission" date="2024-11" db="EMBL/GenBank/DDBJ databases">
        <authorList>
            <person name="Kaparullina E.N."/>
            <person name="Delegan Y.A."/>
            <person name="Doronina N.V."/>
        </authorList>
    </citation>
    <scope>NUCLEOTIDE SEQUENCE [LARGE SCALE GENOMIC DNA]</scope>
    <source>
        <strain evidence="2 3">7sh_L</strain>
    </source>
</reference>
<comment type="caution">
    <text evidence="2">The sequence shown here is derived from an EMBL/GenBank/DDBJ whole genome shotgun (WGS) entry which is preliminary data.</text>
</comment>
<evidence type="ECO:0000313" key="2">
    <source>
        <dbReference type="EMBL" id="MFJ5446332.1"/>
    </source>
</evidence>
<dbReference type="EMBL" id="JBIWXY010000001">
    <property type="protein sequence ID" value="MFJ5446332.1"/>
    <property type="molecule type" value="Genomic_DNA"/>
</dbReference>
<accession>A0ABW8GMD3</accession>
<proteinExistence type="predicted"/>
<gene>
    <name evidence="2" type="ORF">ACIKP9_08845</name>
</gene>
<evidence type="ECO:0000313" key="3">
    <source>
        <dbReference type="Proteomes" id="UP001617669"/>
    </source>
</evidence>
<dbReference type="RefSeq" id="WP_400881528.1">
    <property type="nucleotide sequence ID" value="NZ_JBIWXY010000001.1"/>
</dbReference>
<keyword evidence="3" id="KW-1185">Reference proteome</keyword>
<protein>
    <submittedName>
        <fullName evidence="2">Thiosulfate oxidation carrier protein SoxY</fullName>
    </submittedName>
</protein>
<sequence length="124" mass="13354">MATVLVPWHAVASNRDALQQALPLDQASNDPVGDIEMIVPACTEGGASIKVEIMSRVPGTEAIALFAEKSDVPLLANFTLSHGAQPYIMTRIRLAQSQSVEVVVKANGQYYKASRYITVLDQKG</sequence>
<feature type="domain" description="Ig-like SoxY" evidence="1">
    <location>
        <begin position="33"/>
        <end position="119"/>
    </location>
</feature>
<dbReference type="Gene3D" id="2.60.40.2470">
    <property type="entry name" value="SoxY domain"/>
    <property type="match status" value="1"/>
</dbReference>
<dbReference type="Proteomes" id="UP001617669">
    <property type="component" value="Unassembled WGS sequence"/>
</dbReference>
<evidence type="ECO:0000259" key="1">
    <source>
        <dbReference type="Pfam" id="PF13501"/>
    </source>
</evidence>
<dbReference type="InterPro" id="IPR038162">
    <property type="entry name" value="SoxY_sf"/>
</dbReference>
<dbReference type="Pfam" id="PF13501">
    <property type="entry name" value="SoxY"/>
    <property type="match status" value="1"/>
</dbReference>
<name>A0ABW8GMD3_9PROT</name>